<reference evidence="2 3" key="1">
    <citation type="submission" date="2014-04" db="EMBL/GenBank/DDBJ databases">
        <title>Genome evolution of avian class.</title>
        <authorList>
            <person name="Zhang G."/>
            <person name="Li C."/>
        </authorList>
    </citation>
    <scope>NUCLEOTIDE SEQUENCE [LARGE SCALE GENOMIC DNA]</scope>
    <source>
        <strain evidence="2">BGI_N330</strain>
    </source>
</reference>
<dbReference type="AlphaFoldDB" id="A0A091Q5K2"/>
<proteinExistence type="predicted"/>
<feature type="region of interest" description="Disordered" evidence="1">
    <location>
        <begin position="63"/>
        <end position="86"/>
    </location>
</feature>
<dbReference type="PhylomeDB" id="A0A091Q5K2"/>
<sequence>MRAMADQAVAAVDTSPTLAPSPGSPRRGDTGGPHPTVTREDGGDRDGCGLVFTVDGDTLGGMLLADLPRGPQPWLSPAKSHTAPSS</sequence>
<dbReference type="EMBL" id="KK687462">
    <property type="protein sequence ID" value="KFQ15180.1"/>
    <property type="molecule type" value="Genomic_DNA"/>
</dbReference>
<protein>
    <submittedName>
        <fullName evidence="2">Uncharacterized protein</fullName>
    </submittedName>
</protein>
<accession>A0A091Q5K2</accession>
<dbReference type="Proteomes" id="UP000053001">
    <property type="component" value="Unassembled WGS sequence"/>
</dbReference>
<organism evidence="2 3">
    <name type="scientific">Leptosomus discolor</name>
    <name type="common">Madagascar cuckoo roller</name>
    <name type="synonym">Cuculus discolor</name>
    <dbReference type="NCBI Taxonomy" id="188344"/>
    <lineage>
        <taxon>Eukaryota</taxon>
        <taxon>Metazoa</taxon>
        <taxon>Chordata</taxon>
        <taxon>Craniata</taxon>
        <taxon>Vertebrata</taxon>
        <taxon>Euteleostomi</taxon>
        <taxon>Archelosauria</taxon>
        <taxon>Archosauria</taxon>
        <taxon>Dinosauria</taxon>
        <taxon>Saurischia</taxon>
        <taxon>Theropoda</taxon>
        <taxon>Coelurosauria</taxon>
        <taxon>Aves</taxon>
        <taxon>Neognathae</taxon>
        <taxon>Neoaves</taxon>
        <taxon>Telluraves</taxon>
        <taxon>Coraciimorphae</taxon>
        <taxon>Coraciiformes</taxon>
        <taxon>Leptosomidae</taxon>
        <taxon>Leptosomus</taxon>
    </lineage>
</organism>
<feature type="region of interest" description="Disordered" evidence="1">
    <location>
        <begin position="1"/>
        <end position="48"/>
    </location>
</feature>
<keyword evidence="3" id="KW-1185">Reference proteome</keyword>
<name>A0A091Q5K2_LEPDC</name>
<feature type="compositionally biased region" description="Basic and acidic residues" evidence="1">
    <location>
        <begin position="37"/>
        <end position="47"/>
    </location>
</feature>
<evidence type="ECO:0000313" key="3">
    <source>
        <dbReference type="Proteomes" id="UP000053001"/>
    </source>
</evidence>
<evidence type="ECO:0000256" key="1">
    <source>
        <dbReference type="SAM" id="MobiDB-lite"/>
    </source>
</evidence>
<feature type="non-terminal residue" evidence="2">
    <location>
        <position position="86"/>
    </location>
</feature>
<evidence type="ECO:0000313" key="2">
    <source>
        <dbReference type="EMBL" id="KFQ15180.1"/>
    </source>
</evidence>
<gene>
    <name evidence="2" type="ORF">N330_09229</name>
</gene>